<keyword evidence="2" id="KW-1185">Reference proteome</keyword>
<accession>A0A399SYP0</accession>
<dbReference type="RefSeq" id="WP_119438795.1">
    <property type="nucleotide sequence ID" value="NZ_QWGR01000008.1"/>
</dbReference>
<sequence length="215" mass="24462">MRAFFIKYIVQNTLIGFTILQSISASAGGESQLQFSQENFVGNRSNNYQHIIGAKISEKLWFSSFAYLDSDYSTKENLYNIRNTISYDLVKSWSSILAFGFKNPGLYTTGSLQLGKKYNAFSYLLQTGATYQKSWTSESFATALYAPKITNNLTAFFKATLSLNMNSKGITRALQQFRAGIKNKQLVYGWASNFDQFNYNKKTLTNHGLFLRINY</sequence>
<comment type="caution">
    <text evidence="1">The sequence shown here is derived from an EMBL/GenBank/DDBJ whole genome shotgun (WGS) entry which is preliminary data.</text>
</comment>
<dbReference type="AlphaFoldDB" id="A0A399SYP0"/>
<gene>
    <name evidence="1" type="ORF">D1614_15105</name>
</gene>
<evidence type="ECO:0000313" key="2">
    <source>
        <dbReference type="Proteomes" id="UP000265926"/>
    </source>
</evidence>
<protein>
    <submittedName>
        <fullName evidence="1">Uncharacterized protein</fullName>
    </submittedName>
</protein>
<name>A0A399SYP0_9BACT</name>
<organism evidence="1 2">
    <name type="scientific">Maribellus luteus</name>
    <dbReference type="NCBI Taxonomy" id="2305463"/>
    <lineage>
        <taxon>Bacteria</taxon>
        <taxon>Pseudomonadati</taxon>
        <taxon>Bacteroidota</taxon>
        <taxon>Bacteroidia</taxon>
        <taxon>Marinilabiliales</taxon>
        <taxon>Prolixibacteraceae</taxon>
        <taxon>Maribellus</taxon>
    </lineage>
</organism>
<proteinExistence type="predicted"/>
<dbReference type="EMBL" id="QWGR01000008">
    <property type="protein sequence ID" value="RIJ47435.1"/>
    <property type="molecule type" value="Genomic_DNA"/>
</dbReference>
<dbReference type="OrthoDB" id="956577at2"/>
<evidence type="ECO:0000313" key="1">
    <source>
        <dbReference type="EMBL" id="RIJ47435.1"/>
    </source>
</evidence>
<reference evidence="1 2" key="1">
    <citation type="submission" date="2018-08" db="EMBL/GenBank/DDBJ databases">
        <title>Pallidiluteibacterium maritimus gen. nov., sp. nov., isolated from coastal sediment.</title>
        <authorList>
            <person name="Zhou L.Y."/>
        </authorList>
    </citation>
    <scope>NUCLEOTIDE SEQUENCE [LARGE SCALE GENOMIC DNA]</scope>
    <source>
        <strain evidence="1 2">XSD2</strain>
    </source>
</reference>
<dbReference type="Proteomes" id="UP000265926">
    <property type="component" value="Unassembled WGS sequence"/>
</dbReference>